<organism evidence="2 3">
    <name type="scientific">Ectothiorhodospira marina</name>
    <dbReference type="NCBI Taxonomy" id="1396821"/>
    <lineage>
        <taxon>Bacteria</taxon>
        <taxon>Pseudomonadati</taxon>
        <taxon>Pseudomonadota</taxon>
        <taxon>Gammaproteobacteria</taxon>
        <taxon>Chromatiales</taxon>
        <taxon>Ectothiorhodospiraceae</taxon>
        <taxon>Ectothiorhodospira</taxon>
    </lineage>
</organism>
<dbReference type="OrthoDB" id="95460at2"/>
<dbReference type="AlphaFoldDB" id="A0A1H7H4P5"/>
<dbReference type="GO" id="GO:0030295">
    <property type="term" value="F:protein kinase activator activity"/>
    <property type="evidence" value="ECO:0007669"/>
    <property type="project" value="TreeGrafter"/>
</dbReference>
<dbReference type="SUPFAM" id="SSF55804">
    <property type="entry name" value="Phoshotransferase/anion transport protein"/>
    <property type="match status" value="1"/>
</dbReference>
<dbReference type="Proteomes" id="UP000199256">
    <property type="component" value="Unassembled WGS sequence"/>
</dbReference>
<accession>A0A1H7H4P5</accession>
<proteinExistence type="predicted"/>
<sequence length="155" mass="16688">MNIGDLLAPERVHCQTDVSSKKRALEMLGEMLSNHLPKLTQGEIFDSLLARERLGSTGLGHGVAIPHGRLAGASEACAALLKLEKGVDYDAPDSEPVDILFALVVPADCTDEHLQILALLARMFSDPETLARLRSASGTAELLTLVRDWDTEDTG</sequence>
<dbReference type="EMBL" id="FOAA01000002">
    <property type="protein sequence ID" value="SEK45396.1"/>
    <property type="molecule type" value="Genomic_DNA"/>
</dbReference>
<protein>
    <submittedName>
        <fullName evidence="2">PTS system, nitrogen regulatory IIA component</fullName>
    </submittedName>
</protein>
<keyword evidence="3" id="KW-1185">Reference proteome</keyword>
<dbReference type="RefSeq" id="WP_090250722.1">
    <property type="nucleotide sequence ID" value="NZ_FOAA01000002.1"/>
</dbReference>
<dbReference type="PROSITE" id="PS00372">
    <property type="entry name" value="PTS_EIIA_TYPE_2_HIS"/>
    <property type="match status" value="1"/>
</dbReference>
<evidence type="ECO:0000313" key="2">
    <source>
        <dbReference type="EMBL" id="SEK45396.1"/>
    </source>
</evidence>
<dbReference type="STRING" id="1396821.SAMN05444515_10268"/>
<dbReference type="InterPro" id="IPR002178">
    <property type="entry name" value="PTS_EIIA_type-2_dom"/>
</dbReference>
<evidence type="ECO:0000313" key="3">
    <source>
        <dbReference type="Proteomes" id="UP000199256"/>
    </source>
</evidence>
<dbReference type="Pfam" id="PF00359">
    <property type="entry name" value="PTS_EIIA_2"/>
    <property type="match status" value="1"/>
</dbReference>
<dbReference type="PANTHER" id="PTHR47738:SF1">
    <property type="entry name" value="NITROGEN REGULATORY PROTEIN"/>
    <property type="match status" value="1"/>
</dbReference>
<dbReference type="CDD" id="cd00211">
    <property type="entry name" value="PTS_IIA_fru"/>
    <property type="match status" value="1"/>
</dbReference>
<evidence type="ECO:0000259" key="1">
    <source>
        <dbReference type="PROSITE" id="PS51094"/>
    </source>
</evidence>
<gene>
    <name evidence="2" type="ORF">SAMN05444515_10268</name>
</gene>
<dbReference type="PANTHER" id="PTHR47738">
    <property type="entry name" value="PTS SYSTEM FRUCTOSE-LIKE EIIA COMPONENT-RELATED"/>
    <property type="match status" value="1"/>
</dbReference>
<name>A0A1H7H4P5_9GAMM</name>
<reference evidence="3" key="1">
    <citation type="submission" date="2016-10" db="EMBL/GenBank/DDBJ databases">
        <authorList>
            <person name="Varghese N."/>
            <person name="Submissions S."/>
        </authorList>
    </citation>
    <scope>NUCLEOTIDE SEQUENCE [LARGE SCALE GENOMIC DNA]</scope>
    <source>
        <strain evidence="3">DSM 241</strain>
    </source>
</reference>
<dbReference type="InterPro" id="IPR016152">
    <property type="entry name" value="PTrfase/Anion_transptr"/>
</dbReference>
<dbReference type="Gene3D" id="3.40.930.10">
    <property type="entry name" value="Mannitol-specific EII, Chain A"/>
    <property type="match status" value="1"/>
</dbReference>
<dbReference type="InterPro" id="IPR051541">
    <property type="entry name" value="PTS_SugarTrans_NitroReg"/>
</dbReference>
<dbReference type="PROSITE" id="PS51094">
    <property type="entry name" value="PTS_EIIA_TYPE_2"/>
    <property type="match status" value="1"/>
</dbReference>
<feature type="domain" description="PTS EIIA type-2" evidence="1">
    <location>
        <begin position="5"/>
        <end position="149"/>
    </location>
</feature>